<dbReference type="InterPro" id="IPR008921">
    <property type="entry name" value="DNA_pol3_clamp-load_cplx_C"/>
</dbReference>
<name>A0A285QEW6_9SPHN</name>
<evidence type="ECO:0000256" key="4">
    <source>
        <dbReference type="ARBA" id="ARBA00022705"/>
    </source>
</evidence>
<evidence type="ECO:0000313" key="8">
    <source>
        <dbReference type="EMBL" id="SOB80423.1"/>
    </source>
</evidence>
<evidence type="ECO:0000256" key="5">
    <source>
        <dbReference type="ARBA" id="ARBA00022932"/>
    </source>
</evidence>
<evidence type="ECO:0000256" key="3">
    <source>
        <dbReference type="ARBA" id="ARBA00022695"/>
    </source>
</evidence>
<dbReference type="PANTHER" id="PTHR34388">
    <property type="entry name" value="DNA POLYMERASE III SUBUNIT DELTA"/>
    <property type="match status" value="1"/>
</dbReference>
<gene>
    <name evidence="8" type="ORF">SAMN06297144_1054</name>
</gene>
<evidence type="ECO:0000256" key="1">
    <source>
        <dbReference type="ARBA" id="ARBA00012417"/>
    </source>
</evidence>
<evidence type="ECO:0000256" key="6">
    <source>
        <dbReference type="ARBA" id="ARBA00034754"/>
    </source>
</evidence>
<keyword evidence="9" id="KW-1185">Reference proteome</keyword>
<proteinExistence type="inferred from homology"/>
<dbReference type="AlphaFoldDB" id="A0A285QEW6"/>
<organism evidence="8 9">
    <name type="scientific">Sphingomonas guangdongensis</name>
    <dbReference type="NCBI Taxonomy" id="1141890"/>
    <lineage>
        <taxon>Bacteria</taxon>
        <taxon>Pseudomonadati</taxon>
        <taxon>Pseudomonadota</taxon>
        <taxon>Alphaproteobacteria</taxon>
        <taxon>Sphingomonadales</taxon>
        <taxon>Sphingomonadaceae</taxon>
        <taxon>Sphingomonas</taxon>
    </lineage>
</organism>
<keyword evidence="2" id="KW-0808">Transferase</keyword>
<dbReference type="Proteomes" id="UP000219494">
    <property type="component" value="Unassembled WGS sequence"/>
</dbReference>
<dbReference type="RefSeq" id="WP_097062869.1">
    <property type="nucleotide sequence ID" value="NZ_OBMI01000001.1"/>
</dbReference>
<dbReference type="NCBIfam" id="TIGR01128">
    <property type="entry name" value="holA"/>
    <property type="match status" value="1"/>
</dbReference>
<protein>
    <recommendedName>
        <fullName evidence="1">DNA-directed DNA polymerase</fullName>
        <ecNumber evidence="1">2.7.7.7</ecNumber>
    </recommendedName>
</protein>
<dbReference type="GO" id="GO:0009360">
    <property type="term" value="C:DNA polymerase III complex"/>
    <property type="evidence" value="ECO:0007669"/>
    <property type="project" value="TreeGrafter"/>
</dbReference>
<comment type="catalytic activity">
    <reaction evidence="7">
        <text>DNA(n) + a 2'-deoxyribonucleoside 5'-triphosphate = DNA(n+1) + diphosphate</text>
        <dbReference type="Rhea" id="RHEA:22508"/>
        <dbReference type="Rhea" id="RHEA-COMP:17339"/>
        <dbReference type="Rhea" id="RHEA-COMP:17340"/>
        <dbReference type="ChEBI" id="CHEBI:33019"/>
        <dbReference type="ChEBI" id="CHEBI:61560"/>
        <dbReference type="ChEBI" id="CHEBI:173112"/>
        <dbReference type="EC" id="2.7.7.7"/>
    </reaction>
</comment>
<evidence type="ECO:0000256" key="7">
    <source>
        <dbReference type="ARBA" id="ARBA00049244"/>
    </source>
</evidence>
<dbReference type="SUPFAM" id="SSF48019">
    <property type="entry name" value="post-AAA+ oligomerization domain-like"/>
    <property type="match status" value="1"/>
</dbReference>
<dbReference type="GO" id="GO:0003887">
    <property type="term" value="F:DNA-directed DNA polymerase activity"/>
    <property type="evidence" value="ECO:0007669"/>
    <property type="project" value="UniProtKB-KW"/>
</dbReference>
<dbReference type="GO" id="GO:0003677">
    <property type="term" value="F:DNA binding"/>
    <property type="evidence" value="ECO:0007669"/>
    <property type="project" value="InterPro"/>
</dbReference>
<sequence length="340" mass="34996">MKATAAQLASAITRIGKGGGDVRLILLHGNDDAGAAEHAAQLGRAIGSDAERIDLDGAALKANPGLLADEAASLSLFGGKRWVRVAAMGEESLEAVQLLLAAPAGGNPVVALAPTVKASGKLVKEAVAAPAAMALACYQPEGKAATLLAADIARAHGVRLTGETAATMFAAAGGDRAILTREIEKLALFLDAAPDRPREADAETLARISADVEGAEIGAAVEALIGGRPDRLAADLIELDAAGTMVPTMRALARRLIALAEMRATVDDGESPEVAVERHRVFFRERDSTVRLLRSWTSPQIAQALARVRRAERGIMSGGGAGVTGAHELVTLARAAARRG</sequence>
<evidence type="ECO:0000256" key="2">
    <source>
        <dbReference type="ARBA" id="ARBA00022679"/>
    </source>
</evidence>
<reference evidence="8 9" key="1">
    <citation type="submission" date="2017-07" db="EMBL/GenBank/DDBJ databases">
        <authorList>
            <person name="Sun Z.S."/>
            <person name="Albrecht U."/>
            <person name="Echele G."/>
            <person name="Lee C.C."/>
        </authorList>
    </citation>
    <scope>NUCLEOTIDE SEQUENCE [LARGE SCALE GENOMIC DNA]</scope>
    <source>
        <strain evidence="8 9">CGMCC 1.12672</strain>
    </source>
</reference>
<keyword evidence="4" id="KW-0235">DNA replication</keyword>
<accession>A0A285QEW6</accession>
<evidence type="ECO:0000313" key="9">
    <source>
        <dbReference type="Proteomes" id="UP000219494"/>
    </source>
</evidence>
<keyword evidence="5" id="KW-0239">DNA-directed DNA polymerase</keyword>
<comment type="similarity">
    <text evidence="6">Belongs to the DNA polymerase HolA subunit family.</text>
</comment>
<dbReference type="GO" id="GO:0006261">
    <property type="term" value="P:DNA-templated DNA replication"/>
    <property type="evidence" value="ECO:0007669"/>
    <property type="project" value="TreeGrafter"/>
</dbReference>
<dbReference type="InterPro" id="IPR005790">
    <property type="entry name" value="DNA_polIII_delta"/>
</dbReference>
<keyword evidence="3" id="KW-0548">Nucleotidyltransferase</keyword>
<dbReference type="OrthoDB" id="9804983at2"/>
<dbReference type="Gene3D" id="1.20.272.10">
    <property type="match status" value="1"/>
</dbReference>
<dbReference type="PANTHER" id="PTHR34388:SF1">
    <property type="entry name" value="DNA POLYMERASE III SUBUNIT DELTA"/>
    <property type="match status" value="1"/>
</dbReference>
<dbReference type="EMBL" id="OBMI01000001">
    <property type="protein sequence ID" value="SOB80423.1"/>
    <property type="molecule type" value="Genomic_DNA"/>
</dbReference>
<dbReference type="EC" id="2.7.7.7" evidence="1"/>